<organism evidence="2 3">
    <name type="scientific">Campylobacter blaseri</name>
    <dbReference type="NCBI Taxonomy" id="2042961"/>
    <lineage>
        <taxon>Bacteria</taxon>
        <taxon>Pseudomonadati</taxon>
        <taxon>Campylobacterota</taxon>
        <taxon>Epsilonproteobacteria</taxon>
        <taxon>Campylobacterales</taxon>
        <taxon>Campylobacteraceae</taxon>
        <taxon>Campylobacter</taxon>
    </lineage>
</organism>
<dbReference type="AlphaFoldDB" id="A0A2P8R2M6"/>
<sequence length="55" mass="6382">MEFLQLLLILVSIIIIILKPKQEKLAFTILVVSWIFMIYFYIGHKSGGLLTNMNL</sequence>
<protein>
    <submittedName>
        <fullName evidence="2">Dihydroneopterin aldolase</fullName>
    </submittedName>
</protein>
<evidence type="ECO:0000256" key="1">
    <source>
        <dbReference type="SAM" id="Phobius"/>
    </source>
</evidence>
<dbReference type="Proteomes" id="UP000240535">
    <property type="component" value="Unassembled WGS sequence"/>
</dbReference>
<proteinExistence type="predicted"/>
<name>A0A2P8R2M6_9BACT</name>
<accession>A0A2P8R2M6</accession>
<gene>
    <name evidence="2" type="ORF">CQ405_03235</name>
</gene>
<feature type="transmembrane region" description="Helical" evidence="1">
    <location>
        <begin position="25"/>
        <end position="42"/>
    </location>
</feature>
<evidence type="ECO:0000313" key="3">
    <source>
        <dbReference type="Proteomes" id="UP000240535"/>
    </source>
</evidence>
<keyword evidence="3" id="KW-1185">Reference proteome</keyword>
<comment type="caution">
    <text evidence="2">The sequence shown here is derived from an EMBL/GenBank/DDBJ whole genome shotgun (WGS) entry which is preliminary data.</text>
</comment>
<keyword evidence="1" id="KW-0472">Membrane</keyword>
<keyword evidence="1" id="KW-1133">Transmembrane helix</keyword>
<dbReference type="EMBL" id="PDHH01000002">
    <property type="protein sequence ID" value="PSM52752.1"/>
    <property type="molecule type" value="Genomic_DNA"/>
</dbReference>
<reference evidence="3" key="1">
    <citation type="submission" date="2017-10" db="EMBL/GenBank/DDBJ databases">
        <title>Campylobacter species from seals.</title>
        <authorList>
            <person name="Gilbert M.J."/>
            <person name="Zomer A.L."/>
            <person name="Timmerman A.J."/>
            <person name="Duim B."/>
            <person name="Wagenaar J.A."/>
        </authorList>
    </citation>
    <scope>NUCLEOTIDE SEQUENCE [LARGE SCALE GENOMIC DNA]</scope>
    <source>
        <strain evidence="3">17S00004-5</strain>
    </source>
</reference>
<evidence type="ECO:0000313" key="2">
    <source>
        <dbReference type="EMBL" id="PSM52752.1"/>
    </source>
</evidence>
<keyword evidence="1" id="KW-0812">Transmembrane</keyword>
<dbReference type="RefSeq" id="WP_106870558.1">
    <property type="nucleotide sequence ID" value="NZ_CP053841.1"/>
</dbReference>